<dbReference type="PANTHER" id="PTHR24403">
    <property type="entry name" value="ZINC FINGER PROTEIN"/>
    <property type="match status" value="1"/>
</dbReference>
<dbReference type="GO" id="GO:0005634">
    <property type="term" value="C:nucleus"/>
    <property type="evidence" value="ECO:0007669"/>
    <property type="project" value="TreeGrafter"/>
</dbReference>
<feature type="compositionally biased region" description="Low complexity" evidence="6">
    <location>
        <begin position="432"/>
        <end position="441"/>
    </location>
</feature>
<feature type="region of interest" description="Disordered" evidence="6">
    <location>
        <begin position="615"/>
        <end position="643"/>
    </location>
</feature>
<evidence type="ECO:0000256" key="1">
    <source>
        <dbReference type="ARBA" id="ARBA00022723"/>
    </source>
</evidence>
<dbReference type="AlphaFoldDB" id="A0A914VFY8"/>
<keyword evidence="3 5" id="KW-0863">Zinc-finger</keyword>
<keyword evidence="1" id="KW-0479">Metal-binding</keyword>
<evidence type="ECO:0000256" key="3">
    <source>
        <dbReference type="ARBA" id="ARBA00022771"/>
    </source>
</evidence>
<dbReference type="PROSITE" id="PS50157">
    <property type="entry name" value="ZINC_FINGER_C2H2_2"/>
    <property type="match status" value="1"/>
</dbReference>
<protein>
    <submittedName>
        <fullName evidence="9">C2H2-type domain-containing protein</fullName>
    </submittedName>
</protein>
<dbReference type="Proteomes" id="UP000887566">
    <property type="component" value="Unplaced"/>
</dbReference>
<feature type="compositionally biased region" description="Low complexity" evidence="6">
    <location>
        <begin position="725"/>
        <end position="737"/>
    </location>
</feature>
<dbReference type="GO" id="GO:0045944">
    <property type="term" value="P:positive regulation of transcription by RNA polymerase II"/>
    <property type="evidence" value="ECO:0007669"/>
    <property type="project" value="TreeGrafter"/>
</dbReference>
<evidence type="ECO:0000313" key="9">
    <source>
        <dbReference type="WBParaSite" id="PSAMB.scaffold1912size26754.g15598.t1"/>
    </source>
</evidence>
<organism evidence="8 9">
    <name type="scientific">Plectus sambesii</name>
    <dbReference type="NCBI Taxonomy" id="2011161"/>
    <lineage>
        <taxon>Eukaryota</taxon>
        <taxon>Metazoa</taxon>
        <taxon>Ecdysozoa</taxon>
        <taxon>Nematoda</taxon>
        <taxon>Chromadorea</taxon>
        <taxon>Plectida</taxon>
        <taxon>Plectina</taxon>
        <taxon>Plectoidea</taxon>
        <taxon>Plectidae</taxon>
        <taxon>Plectus</taxon>
    </lineage>
</organism>
<evidence type="ECO:0000256" key="5">
    <source>
        <dbReference type="PROSITE-ProRule" id="PRU00042"/>
    </source>
</evidence>
<keyword evidence="2" id="KW-0677">Repeat</keyword>
<dbReference type="GO" id="GO:0008270">
    <property type="term" value="F:zinc ion binding"/>
    <property type="evidence" value="ECO:0007669"/>
    <property type="project" value="UniProtKB-KW"/>
</dbReference>
<dbReference type="Gene3D" id="3.30.160.60">
    <property type="entry name" value="Classic Zinc Finger"/>
    <property type="match status" value="3"/>
</dbReference>
<accession>A0A914VFY8</accession>
<dbReference type="PROSITE" id="PS00028">
    <property type="entry name" value="ZINC_FINGER_C2H2_1"/>
    <property type="match status" value="3"/>
</dbReference>
<evidence type="ECO:0000256" key="2">
    <source>
        <dbReference type="ARBA" id="ARBA00022737"/>
    </source>
</evidence>
<sequence>MDADMVGVAAVDGDHLRRSKRNKFRLDIVGMQFQLPHGPNKPRARGKSSVTPIKNAKCDLKDAKAHKSAAAAQNGQSGGWSDGAGSTPPRKADVRTVVDKTVGASASASSSAIQPIPNDSPAQIATKQRRSMPTEKRASSAKKYKSDSPIAEQSPVTVPTESPADASTAPPLIEPQYMDAMKSERDEQAASPVETVRKSNDTDESSPSNNDPNADGDFSCVHCPAKYDSRTGLANHLKLHGAHKRFPCNRCDFSCDNPKTMRSHRRMHGPESGVVNGSKAIAKGLIVKKLKKRHVQSLTSKRASTYAASRGIASSSATGDGPPALTPMSPLVLLEEVRGAGGSTEKKTDIPQPSPASHSRRRELLHCGECPFQTKNPKRLAAHETGHKRVSGFKCPVCSFRSTSAGFLKRHAEGHGLASIPWPPVYEGEPRASASSALKAASQKKKPPTPTTTTTSFSKQKSDDMPPVLKPSAPSLTQQNKSLARNSKGQFAPKDELEMDNEGAEPPVLEFNEDSEVKENLPRCRVCSFVTAHRAELTAHFRRAHPALHSRRAKARKAWRWCRTCGIFIRRYGPWTLHRLVLHKPPTNKRAMKQMLSERRRLLPPAVRRELVCKSGAESGSESVADKSSGESPSSQSSPNARLQFCPECPFRTANKMEMTRHHENHTLKLAHQCEKCSFSCKNMLSLVHHRLMHERAEQRKKPDADQANKTPTTAADDDDDDQPVDAPTTPAAPSTPSLLKCEDCPYHAKVIWDMKAHRKMHIGNRKYRCDWKSTFSCIRRCV</sequence>
<evidence type="ECO:0000256" key="4">
    <source>
        <dbReference type="ARBA" id="ARBA00022833"/>
    </source>
</evidence>
<dbReference type="InterPro" id="IPR036236">
    <property type="entry name" value="Znf_C2H2_sf"/>
</dbReference>
<evidence type="ECO:0000313" key="8">
    <source>
        <dbReference type="Proteomes" id="UP000887566"/>
    </source>
</evidence>
<reference evidence="9" key="1">
    <citation type="submission" date="2022-11" db="UniProtKB">
        <authorList>
            <consortium name="WormBaseParasite"/>
        </authorList>
    </citation>
    <scope>IDENTIFICATION</scope>
</reference>
<dbReference type="InterPro" id="IPR013087">
    <property type="entry name" value="Znf_C2H2_type"/>
</dbReference>
<feature type="compositionally biased region" description="Basic and acidic residues" evidence="6">
    <location>
        <begin position="696"/>
        <end position="707"/>
    </location>
</feature>
<feature type="compositionally biased region" description="Basic and acidic residues" evidence="6">
    <location>
        <begin position="56"/>
        <end position="65"/>
    </location>
</feature>
<evidence type="ECO:0000259" key="7">
    <source>
        <dbReference type="PROSITE" id="PS50157"/>
    </source>
</evidence>
<name>A0A914VFY8_9BILA</name>
<dbReference type="PANTHER" id="PTHR24403:SF67">
    <property type="entry name" value="FI01116P-RELATED"/>
    <property type="match status" value="1"/>
</dbReference>
<dbReference type="InterPro" id="IPR050688">
    <property type="entry name" value="Zinc_finger/UBP_domain"/>
</dbReference>
<feature type="region of interest" description="Disordered" evidence="6">
    <location>
        <begin position="340"/>
        <end position="361"/>
    </location>
</feature>
<feature type="region of interest" description="Disordered" evidence="6">
    <location>
        <begin position="428"/>
        <end position="501"/>
    </location>
</feature>
<feature type="region of interest" description="Disordered" evidence="6">
    <location>
        <begin position="696"/>
        <end position="737"/>
    </location>
</feature>
<feature type="region of interest" description="Disordered" evidence="6">
    <location>
        <begin position="34"/>
        <end position="215"/>
    </location>
</feature>
<dbReference type="SUPFAM" id="SSF57667">
    <property type="entry name" value="beta-beta-alpha zinc fingers"/>
    <property type="match status" value="2"/>
</dbReference>
<evidence type="ECO:0000256" key="6">
    <source>
        <dbReference type="SAM" id="MobiDB-lite"/>
    </source>
</evidence>
<dbReference type="SMART" id="SM00355">
    <property type="entry name" value="ZnF_C2H2"/>
    <property type="match status" value="8"/>
</dbReference>
<proteinExistence type="predicted"/>
<feature type="domain" description="C2H2-type" evidence="7">
    <location>
        <begin position="218"/>
        <end position="245"/>
    </location>
</feature>
<feature type="compositionally biased region" description="Polar residues" evidence="6">
    <location>
        <begin position="474"/>
        <end position="489"/>
    </location>
</feature>
<dbReference type="WBParaSite" id="PSAMB.scaffold1912size26754.g15598.t1">
    <property type="protein sequence ID" value="PSAMB.scaffold1912size26754.g15598.t1"/>
    <property type="gene ID" value="PSAMB.scaffold1912size26754.g15598"/>
</dbReference>
<keyword evidence="8" id="KW-1185">Reference proteome</keyword>
<keyword evidence="4" id="KW-0862">Zinc</keyword>